<dbReference type="AlphaFoldDB" id="A0A1Y2N4R6"/>
<protein>
    <recommendedName>
        <fullName evidence="2">DUF4873 domain-containing protein</fullName>
    </recommendedName>
</protein>
<dbReference type="OrthoDB" id="3683556at2"/>
<proteinExistence type="predicted"/>
<comment type="caution">
    <text evidence="3">The sequence shown here is derived from an EMBL/GenBank/DDBJ whole genome shotgun (WGS) entry which is preliminary data.</text>
</comment>
<sequence>MSGHGHGHGHSDGADHADDHADEGYRGPATLVVEGEEIPVEVLLDARHEPFDGRLHWSGRVLAHRRLTELLGTRGTDAEIRTPGHAAVGTLSEPDMWDRFRIAGTGRPPFGLDEPPPPETD</sequence>
<feature type="region of interest" description="Disordered" evidence="1">
    <location>
        <begin position="1"/>
        <end position="29"/>
    </location>
</feature>
<dbReference type="STRING" id="2074.BG845_01394"/>
<feature type="domain" description="DUF4873" evidence="2">
    <location>
        <begin position="22"/>
        <end position="111"/>
    </location>
</feature>
<evidence type="ECO:0000313" key="3">
    <source>
        <dbReference type="EMBL" id="OSY42474.1"/>
    </source>
</evidence>
<name>A0A1Y2N4R6_PSEAH</name>
<dbReference type="InterPro" id="IPR032371">
    <property type="entry name" value="DUF4873"/>
</dbReference>
<dbReference type="RefSeq" id="WP_085911686.1">
    <property type="nucleotide sequence ID" value="NZ_AP018920.1"/>
</dbReference>
<gene>
    <name evidence="3" type="ORF">BG845_01394</name>
</gene>
<evidence type="ECO:0000313" key="4">
    <source>
        <dbReference type="Proteomes" id="UP000194360"/>
    </source>
</evidence>
<evidence type="ECO:0000256" key="1">
    <source>
        <dbReference type="SAM" id="MobiDB-lite"/>
    </source>
</evidence>
<dbReference type="EMBL" id="MIGB01000005">
    <property type="protein sequence ID" value="OSY42474.1"/>
    <property type="molecule type" value="Genomic_DNA"/>
</dbReference>
<evidence type="ECO:0000259" key="2">
    <source>
        <dbReference type="Pfam" id="PF16170"/>
    </source>
</evidence>
<keyword evidence="4" id="KW-1185">Reference proteome</keyword>
<reference evidence="3 4" key="1">
    <citation type="submission" date="2016-09" db="EMBL/GenBank/DDBJ databases">
        <title>Pseudonocardia autotrophica DSM535, a candidate organism with high potential of specific P450 cytochromes.</title>
        <authorList>
            <person name="Grumaz C."/>
            <person name="Vainshtein Y."/>
            <person name="Kirstahler P."/>
            <person name="Sohn K."/>
        </authorList>
    </citation>
    <scope>NUCLEOTIDE SEQUENCE [LARGE SCALE GENOMIC DNA]</scope>
    <source>
        <strain evidence="3 4">DSM 535</strain>
    </source>
</reference>
<organism evidence="3 4">
    <name type="scientific">Pseudonocardia autotrophica</name>
    <name type="common">Amycolata autotrophica</name>
    <name type="synonym">Nocardia autotrophica</name>
    <dbReference type="NCBI Taxonomy" id="2074"/>
    <lineage>
        <taxon>Bacteria</taxon>
        <taxon>Bacillati</taxon>
        <taxon>Actinomycetota</taxon>
        <taxon>Actinomycetes</taxon>
        <taxon>Pseudonocardiales</taxon>
        <taxon>Pseudonocardiaceae</taxon>
        <taxon>Pseudonocardia</taxon>
    </lineage>
</organism>
<feature type="compositionally biased region" description="Basic and acidic residues" evidence="1">
    <location>
        <begin position="9"/>
        <end position="25"/>
    </location>
</feature>
<dbReference type="Pfam" id="PF16170">
    <property type="entry name" value="DUF4873"/>
    <property type="match status" value="1"/>
</dbReference>
<dbReference type="Proteomes" id="UP000194360">
    <property type="component" value="Unassembled WGS sequence"/>
</dbReference>
<accession>A0A1Y2N4R6</accession>
<feature type="region of interest" description="Disordered" evidence="1">
    <location>
        <begin position="102"/>
        <end position="121"/>
    </location>
</feature>